<dbReference type="InterPro" id="IPR042099">
    <property type="entry name" value="ANL_N_sf"/>
</dbReference>
<comment type="caution">
    <text evidence="1">The sequence shown here is derived from an EMBL/GenBank/DDBJ whole genome shotgun (WGS) entry which is preliminary data.</text>
</comment>
<dbReference type="NCBIfam" id="TIGR02304">
    <property type="entry name" value="aden_form_hyp"/>
    <property type="match status" value="1"/>
</dbReference>
<dbReference type="InterPro" id="IPR053158">
    <property type="entry name" value="CapK_Type1_Caps_Biosynth"/>
</dbReference>
<protein>
    <submittedName>
        <fullName evidence="1">Adenylate cyclase</fullName>
    </submittedName>
</protein>
<reference evidence="1 2" key="1">
    <citation type="submission" date="2018-03" db="EMBL/GenBank/DDBJ databases">
        <title>The ancient ancestry and fast evolution of plastids.</title>
        <authorList>
            <person name="Moore K.R."/>
            <person name="Magnabosco C."/>
            <person name="Momper L."/>
            <person name="Gold D.A."/>
            <person name="Bosak T."/>
            <person name="Fournier G.P."/>
        </authorList>
    </citation>
    <scope>NUCLEOTIDE SEQUENCE [LARGE SCALE GENOMIC DNA]</scope>
    <source>
        <strain evidence="1 2">CCALA 037</strain>
    </source>
</reference>
<dbReference type="RefSeq" id="WP_106310510.1">
    <property type="nucleotide sequence ID" value="NZ_PVWO01000414.1"/>
</dbReference>
<gene>
    <name evidence="1" type="ORF">C7B77_23180</name>
</gene>
<dbReference type="AlphaFoldDB" id="A0A2T1FYU1"/>
<accession>A0A2T1FYU1</accession>
<dbReference type="OrthoDB" id="580775at2"/>
<feature type="non-terminal residue" evidence="1">
    <location>
        <position position="378"/>
    </location>
</feature>
<evidence type="ECO:0000313" key="1">
    <source>
        <dbReference type="EMBL" id="PSB50080.1"/>
    </source>
</evidence>
<keyword evidence="2" id="KW-1185">Reference proteome</keyword>
<dbReference type="Proteomes" id="UP000238937">
    <property type="component" value="Unassembled WGS sequence"/>
</dbReference>
<dbReference type="PANTHER" id="PTHR36932:SF1">
    <property type="entry name" value="CAPSULAR POLYSACCHARIDE BIOSYNTHESIS PROTEIN"/>
    <property type="match status" value="1"/>
</dbReference>
<dbReference type="SUPFAM" id="SSF56801">
    <property type="entry name" value="Acetyl-CoA synthetase-like"/>
    <property type="match status" value="1"/>
</dbReference>
<evidence type="ECO:0000313" key="2">
    <source>
        <dbReference type="Proteomes" id="UP000238937"/>
    </source>
</evidence>
<sequence length="378" mass="43237">MNDKLAILRQYLVTKYVRKFKSRQQLSAWQNTKVINFLAEILPKSRFYRDRYQGLDLSDWQTFPIVYKSAMMANFDDLNTVGITKDSAFKLAIEAETTRNFTPTIQGYTIGLSSGTSGNRGLFLVSPAERQLWAGTILAKALPHSIFTPERIAFFLRANSNLYETVQRQRIRFEYFDLFAAVENHLERLNKIDPTILVAPPSMLRLLAAARSSGELKILPEKIIAVAEVLDPLDATYLSECFGRTIHQLYQCTEGFLGSTCVYGTLHLNEDILVIQKEYIDRQLGKFMPIITDFNRRTQPIIRYRLDDILTERQDPCPCGSVFTALTSIEGRCDDIFWLPDLTGERLISIFPDFIRRAIMTASADIQEYRVVQISPTA</sequence>
<organism evidence="1 2">
    <name type="scientific">Chamaesiphon polymorphus CCALA 037</name>
    <dbReference type="NCBI Taxonomy" id="2107692"/>
    <lineage>
        <taxon>Bacteria</taxon>
        <taxon>Bacillati</taxon>
        <taxon>Cyanobacteriota</taxon>
        <taxon>Cyanophyceae</taxon>
        <taxon>Gomontiellales</taxon>
        <taxon>Chamaesiphonaceae</taxon>
        <taxon>Chamaesiphon</taxon>
    </lineage>
</organism>
<name>A0A2T1FYU1_9CYAN</name>
<dbReference type="Gene3D" id="3.40.50.12780">
    <property type="entry name" value="N-terminal domain of ligase-like"/>
    <property type="match status" value="1"/>
</dbReference>
<dbReference type="EMBL" id="PVWO01000414">
    <property type="protein sequence ID" value="PSB50080.1"/>
    <property type="molecule type" value="Genomic_DNA"/>
</dbReference>
<proteinExistence type="predicted"/>
<dbReference type="PANTHER" id="PTHR36932">
    <property type="entry name" value="CAPSULAR POLYSACCHARIDE BIOSYNTHESIS PROTEIN"/>
    <property type="match status" value="1"/>
</dbReference>
<dbReference type="InterPro" id="IPR012685">
    <property type="entry name" value="CHP02304_F390_synth-rel"/>
</dbReference>